<keyword evidence="6 8" id="KW-0949">S-adenosyl-L-methionine</keyword>
<dbReference type="InterPro" id="IPR013216">
    <property type="entry name" value="Methyltransf_11"/>
</dbReference>
<dbReference type="EC" id="2.1.1.197" evidence="3 8"/>
<evidence type="ECO:0000256" key="1">
    <source>
        <dbReference type="ARBA" id="ARBA00000852"/>
    </source>
</evidence>
<accession>A0A191ZGT1</accession>
<dbReference type="AlphaFoldDB" id="A0A191ZGT1"/>
<dbReference type="GO" id="GO:0102130">
    <property type="term" value="F:malonyl-CoA methyltransferase activity"/>
    <property type="evidence" value="ECO:0007669"/>
    <property type="project" value="UniProtKB-EC"/>
</dbReference>
<dbReference type="NCBIfam" id="TIGR02072">
    <property type="entry name" value="BioC"/>
    <property type="match status" value="1"/>
</dbReference>
<dbReference type="Proteomes" id="UP000078596">
    <property type="component" value="Chromosome"/>
</dbReference>
<dbReference type="SUPFAM" id="SSF53335">
    <property type="entry name" value="S-adenosyl-L-methionine-dependent methyltransferases"/>
    <property type="match status" value="1"/>
</dbReference>
<dbReference type="GO" id="GO:0009102">
    <property type="term" value="P:biotin biosynthetic process"/>
    <property type="evidence" value="ECO:0007669"/>
    <property type="project" value="UniProtKB-UniRule"/>
</dbReference>
<dbReference type="Gene3D" id="3.40.50.150">
    <property type="entry name" value="Vaccinia Virus protein VP39"/>
    <property type="match status" value="1"/>
</dbReference>
<dbReference type="CDD" id="cd02440">
    <property type="entry name" value="AdoMet_MTases"/>
    <property type="match status" value="1"/>
</dbReference>
<dbReference type="PANTHER" id="PTHR13090:SF1">
    <property type="entry name" value="ARGININE-HYDROXYLASE NDUFAF5, MITOCHONDRIAL"/>
    <property type="match status" value="1"/>
</dbReference>
<evidence type="ECO:0000259" key="9">
    <source>
        <dbReference type="Pfam" id="PF08241"/>
    </source>
</evidence>
<evidence type="ECO:0000256" key="4">
    <source>
        <dbReference type="ARBA" id="ARBA00022603"/>
    </source>
</evidence>
<evidence type="ECO:0000313" key="10">
    <source>
        <dbReference type="EMBL" id="ANJ67094.1"/>
    </source>
</evidence>
<dbReference type="EMBL" id="CP016027">
    <property type="protein sequence ID" value="ANJ67094.1"/>
    <property type="molecule type" value="Genomic_DNA"/>
</dbReference>
<evidence type="ECO:0000256" key="5">
    <source>
        <dbReference type="ARBA" id="ARBA00022679"/>
    </source>
</evidence>
<comment type="similarity">
    <text evidence="8">Belongs to the methyltransferase superfamily.</text>
</comment>
<evidence type="ECO:0000256" key="6">
    <source>
        <dbReference type="ARBA" id="ARBA00022691"/>
    </source>
</evidence>
<dbReference type="InterPro" id="IPR011814">
    <property type="entry name" value="BioC"/>
</dbReference>
<dbReference type="STRING" id="1860122.A9404_06585"/>
<keyword evidence="4 8" id="KW-0489">Methyltransferase</keyword>
<evidence type="ECO:0000256" key="3">
    <source>
        <dbReference type="ARBA" id="ARBA00012327"/>
    </source>
</evidence>
<reference evidence="10 11" key="1">
    <citation type="submission" date="2016-06" db="EMBL/GenBank/DDBJ databases">
        <title>Insight into the functional genes involving in sulfur oxidation in Pearl River water.</title>
        <authorList>
            <person name="Luo J."/>
            <person name="Tan X."/>
            <person name="Lin W."/>
        </authorList>
    </citation>
    <scope>NUCLEOTIDE SEQUENCE [LARGE SCALE GENOMIC DNA]</scope>
    <source>
        <strain evidence="10 11">LS2</strain>
    </source>
</reference>
<gene>
    <name evidence="8" type="primary">bioC</name>
    <name evidence="10" type="ORF">A9404_06585</name>
</gene>
<evidence type="ECO:0000256" key="7">
    <source>
        <dbReference type="ARBA" id="ARBA00022756"/>
    </source>
</evidence>
<dbReference type="OrthoDB" id="9760689at2"/>
<comment type="function">
    <text evidence="8">Converts the free carboxyl group of a malonyl-thioester to its methyl ester by transfer of a methyl group from S-adenosyl-L-methionine (SAM). It allows to synthesize pimeloyl-ACP via the fatty acid synthetic pathway.</text>
</comment>
<organism evidence="10 11">
    <name type="scientific">Halothiobacillus diazotrophicus</name>
    <dbReference type="NCBI Taxonomy" id="1860122"/>
    <lineage>
        <taxon>Bacteria</taxon>
        <taxon>Pseudomonadati</taxon>
        <taxon>Pseudomonadota</taxon>
        <taxon>Gammaproteobacteria</taxon>
        <taxon>Chromatiales</taxon>
        <taxon>Halothiobacillaceae</taxon>
        <taxon>Halothiobacillus</taxon>
    </lineage>
</organism>
<dbReference type="GO" id="GO:0032259">
    <property type="term" value="P:methylation"/>
    <property type="evidence" value="ECO:0007669"/>
    <property type="project" value="UniProtKB-KW"/>
</dbReference>
<dbReference type="HAMAP" id="MF_00835">
    <property type="entry name" value="BioC"/>
    <property type="match status" value="1"/>
</dbReference>
<evidence type="ECO:0000313" key="11">
    <source>
        <dbReference type="Proteomes" id="UP000078596"/>
    </source>
</evidence>
<name>A0A191ZGT1_9GAMM</name>
<dbReference type="GO" id="GO:0010340">
    <property type="term" value="F:carboxyl-O-methyltransferase activity"/>
    <property type="evidence" value="ECO:0007669"/>
    <property type="project" value="UniProtKB-UniRule"/>
</dbReference>
<keyword evidence="5 8" id="KW-0808">Transferase</keyword>
<keyword evidence="11" id="KW-1185">Reference proteome</keyword>
<keyword evidence="7 8" id="KW-0093">Biotin biosynthesis</keyword>
<proteinExistence type="inferred from homology"/>
<protein>
    <recommendedName>
        <fullName evidence="3 8">Malonyl-[acyl-carrier protein] O-methyltransferase</fullName>
        <shortName evidence="8">Malonyl-ACP O-methyltransferase</shortName>
        <ecNumber evidence="3 8">2.1.1.197</ecNumber>
    </recommendedName>
    <alternativeName>
        <fullName evidence="8">Biotin synthesis protein BioC</fullName>
    </alternativeName>
</protein>
<comment type="catalytic activity">
    <reaction evidence="1 8">
        <text>malonyl-[ACP] + S-adenosyl-L-methionine = malonyl-[ACP] methyl ester + S-adenosyl-L-homocysteine</text>
        <dbReference type="Rhea" id="RHEA:17105"/>
        <dbReference type="Rhea" id="RHEA-COMP:9623"/>
        <dbReference type="Rhea" id="RHEA-COMP:9954"/>
        <dbReference type="ChEBI" id="CHEBI:57856"/>
        <dbReference type="ChEBI" id="CHEBI:59789"/>
        <dbReference type="ChEBI" id="CHEBI:78449"/>
        <dbReference type="ChEBI" id="CHEBI:78845"/>
        <dbReference type="EC" id="2.1.1.197"/>
    </reaction>
</comment>
<dbReference type="PANTHER" id="PTHR13090">
    <property type="entry name" value="ARGININE-HYDROXYLASE NDUFAF5, MITOCHONDRIAL"/>
    <property type="match status" value="1"/>
</dbReference>
<dbReference type="InterPro" id="IPR050602">
    <property type="entry name" value="Malonyl-ACP_OMT"/>
</dbReference>
<dbReference type="UniPathway" id="UPA00078"/>
<dbReference type="InterPro" id="IPR029063">
    <property type="entry name" value="SAM-dependent_MTases_sf"/>
</dbReference>
<feature type="domain" description="Methyltransferase type 11" evidence="9">
    <location>
        <begin position="47"/>
        <end position="142"/>
    </location>
</feature>
<evidence type="ECO:0000256" key="8">
    <source>
        <dbReference type="HAMAP-Rule" id="MF_00835"/>
    </source>
</evidence>
<sequence length="274" mass="30313">MFDYAQVRARFNRAHRSYDQYAVVQQEAGRRLAARFDWLKLAPTRILDLGAGTGQMTRALQARYPKAAVFALDLAEEMLETLPKSGRWIKRKRAVCADMHHLPFATGSFDIVISNFAIQWSHDLGLLLAEIARVLAPGGVLSFTTLGPESLRECRRAWAAVDGGSHIHGFLDMHDVGDAMVRACLADPVLDQEQLILHYPDAMTLLRELRGVGVGNTLFDRSSGLTGRHKWQAFLAALEAEKTGAGIPLTYEVVYGLAWGSGISPMSEEPRKIP</sequence>
<comment type="pathway">
    <text evidence="2 8">Cofactor biosynthesis; biotin biosynthesis.</text>
</comment>
<dbReference type="Pfam" id="PF08241">
    <property type="entry name" value="Methyltransf_11"/>
    <property type="match status" value="1"/>
</dbReference>
<evidence type="ECO:0000256" key="2">
    <source>
        <dbReference type="ARBA" id="ARBA00004746"/>
    </source>
</evidence>
<dbReference type="GO" id="GO:0008757">
    <property type="term" value="F:S-adenosylmethionine-dependent methyltransferase activity"/>
    <property type="evidence" value="ECO:0007669"/>
    <property type="project" value="InterPro"/>
</dbReference>
<dbReference type="RefSeq" id="WP_066099456.1">
    <property type="nucleotide sequence ID" value="NZ_CP016027.1"/>
</dbReference>
<dbReference type="KEGG" id="haz:A9404_06585"/>